<gene>
    <name evidence="2" type="ORF">AB835_06460</name>
</gene>
<dbReference type="EMBL" id="MDLC01000018">
    <property type="protein sequence ID" value="ODS23868.1"/>
    <property type="molecule type" value="Genomic_DNA"/>
</dbReference>
<dbReference type="AlphaFoldDB" id="A0A1D2QQJ7"/>
<dbReference type="STRING" id="62101.AB835_06460"/>
<comment type="caution">
    <text evidence="2">The sequence shown here is derived from an EMBL/GenBank/DDBJ whole genome shotgun (WGS) entry which is preliminary data.</text>
</comment>
<evidence type="ECO:0000313" key="2">
    <source>
        <dbReference type="EMBL" id="ODS23868.1"/>
    </source>
</evidence>
<sequence length="267" mass="29296">MFMCVGTAFANTFSDYIVKHRDAAELQKAISPLLPDGSYITVDNNTLLVSAPAGENKRIIRLIKRLDKPQETLQVSVFRGKYPQKAGVIIATTDTKNNSLQKITMSPGQTVALTSQGLVKVAAMEGAYMGVNSAGSMLNQTHTVTNLKQNATVVAHTKQSQMINLPTGMYIRVHLSGKKQVTVSVKVVSANRVSTIHSASELMALSNSIDAQSIVPIAQWTRLSDRRVFSHQPEVDSQRKVYSTNTEVDSEESLWVRVERMPSISHP</sequence>
<dbReference type="InterPro" id="IPR005644">
    <property type="entry name" value="NolW-like"/>
</dbReference>
<accession>A0A1D2QQJ7</accession>
<dbReference type="Gene3D" id="3.30.1370.120">
    <property type="match status" value="1"/>
</dbReference>
<evidence type="ECO:0000313" key="3">
    <source>
        <dbReference type="Proteomes" id="UP000242502"/>
    </source>
</evidence>
<dbReference type="Proteomes" id="UP000242502">
    <property type="component" value="Unassembled WGS sequence"/>
</dbReference>
<proteinExistence type="predicted"/>
<dbReference type="InterPro" id="IPR038591">
    <property type="entry name" value="NolW-like_sf"/>
</dbReference>
<feature type="domain" description="NolW-like" evidence="1">
    <location>
        <begin position="18"/>
        <end position="71"/>
    </location>
</feature>
<organism evidence="2 3">
    <name type="scientific">Candidatus Endobugula sertula</name>
    <name type="common">Bugula neritina bacterial symbiont</name>
    <dbReference type="NCBI Taxonomy" id="62101"/>
    <lineage>
        <taxon>Bacteria</taxon>
        <taxon>Pseudomonadati</taxon>
        <taxon>Pseudomonadota</taxon>
        <taxon>Gammaproteobacteria</taxon>
        <taxon>Cellvibrionales</taxon>
        <taxon>Cellvibrionaceae</taxon>
        <taxon>Candidatus Endobugula</taxon>
    </lineage>
</organism>
<protein>
    <recommendedName>
        <fullName evidence="1">NolW-like domain-containing protein</fullName>
    </recommendedName>
</protein>
<name>A0A1D2QQJ7_9GAMM</name>
<reference evidence="2 3" key="1">
    <citation type="journal article" date="2016" name="Appl. Environ. Microbiol.">
        <title>Lack of Overt Genome Reduction in the Bryostatin-Producing Bryozoan Symbiont "Candidatus Endobugula sertula".</title>
        <authorList>
            <person name="Miller I.J."/>
            <person name="Vanee N."/>
            <person name="Fong S.S."/>
            <person name="Lim-Fong G.E."/>
            <person name="Kwan J.C."/>
        </authorList>
    </citation>
    <scope>NUCLEOTIDE SEQUENCE [LARGE SCALE GENOMIC DNA]</scope>
    <source>
        <strain evidence="2">AB1-4</strain>
    </source>
</reference>
<evidence type="ECO:0000259" key="1">
    <source>
        <dbReference type="Pfam" id="PF03958"/>
    </source>
</evidence>
<dbReference type="Pfam" id="PF03958">
    <property type="entry name" value="Secretin_N"/>
    <property type="match status" value="1"/>
</dbReference>